<evidence type="ECO:0000256" key="3">
    <source>
        <dbReference type="ARBA" id="ARBA00020977"/>
    </source>
</evidence>
<keyword evidence="5" id="KW-0653">Protein transport</keyword>
<dbReference type="AlphaFoldDB" id="A0A1Y2G0H3"/>
<dbReference type="Proteomes" id="UP000193467">
    <property type="component" value="Unassembled WGS sequence"/>
</dbReference>
<organism evidence="13 14">
    <name type="scientific">Leucosporidium creatinivorum</name>
    <dbReference type="NCBI Taxonomy" id="106004"/>
    <lineage>
        <taxon>Eukaryota</taxon>
        <taxon>Fungi</taxon>
        <taxon>Dikarya</taxon>
        <taxon>Basidiomycota</taxon>
        <taxon>Pucciniomycotina</taxon>
        <taxon>Microbotryomycetes</taxon>
        <taxon>Leucosporidiales</taxon>
        <taxon>Leucosporidium</taxon>
    </lineage>
</organism>
<keyword evidence="14" id="KW-1185">Reference proteome</keyword>
<keyword evidence="9" id="KW-0175">Coiled coil</keyword>
<dbReference type="InterPro" id="IPR024603">
    <property type="entry name" value="COG_complex_COG2_C"/>
</dbReference>
<dbReference type="Pfam" id="PF12022">
    <property type="entry name" value="COG2_C"/>
    <property type="match status" value="1"/>
</dbReference>
<feature type="region of interest" description="Disordered" evidence="10">
    <location>
        <begin position="1"/>
        <end position="21"/>
    </location>
</feature>
<dbReference type="InParanoid" id="A0A1Y2G0H3"/>
<dbReference type="InterPro" id="IPR009316">
    <property type="entry name" value="COG2"/>
</dbReference>
<evidence type="ECO:0000313" key="14">
    <source>
        <dbReference type="Proteomes" id="UP000193467"/>
    </source>
</evidence>
<dbReference type="OrthoDB" id="332281at2759"/>
<accession>A0A1Y2G0H3</accession>
<dbReference type="GO" id="GO:0017119">
    <property type="term" value="C:Golgi transport complex"/>
    <property type="evidence" value="ECO:0007669"/>
    <property type="project" value="TreeGrafter"/>
</dbReference>
<dbReference type="STRING" id="106004.A0A1Y2G0H3"/>
<dbReference type="GO" id="GO:0007030">
    <property type="term" value="P:Golgi organization"/>
    <property type="evidence" value="ECO:0007669"/>
    <property type="project" value="InterPro"/>
</dbReference>
<feature type="domain" description="COG complex component COG2 C-terminal" evidence="12">
    <location>
        <begin position="502"/>
        <end position="838"/>
    </location>
</feature>
<name>A0A1Y2G0H3_9BASI</name>
<feature type="coiled-coil region" evidence="9">
    <location>
        <begin position="126"/>
        <end position="160"/>
    </location>
</feature>
<evidence type="ECO:0000313" key="13">
    <source>
        <dbReference type="EMBL" id="ORY89153.1"/>
    </source>
</evidence>
<protein>
    <recommendedName>
        <fullName evidence="3">Conserved oligomeric Golgi complex subunit 2</fullName>
    </recommendedName>
    <alternativeName>
        <fullName evidence="8">Component of oligomeric Golgi complex 2</fullName>
    </alternativeName>
</protein>
<evidence type="ECO:0000256" key="10">
    <source>
        <dbReference type="SAM" id="MobiDB-lite"/>
    </source>
</evidence>
<evidence type="ECO:0000259" key="12">
    <source>
        <dbReference type="Pfam" id="PF12022"/>
    </source>
</evidence>
<dbReference type="Pfam" id="PF06148">
    <property type="entry name" value="COG2_N"/>
    <property type="match status" value="1"/>
</dbReference>
<feature type="domain" description="Conserved oligomeric Golgi complex subunit 2 N-terminal" evidence="11">
    <location>
        <begin position="50"/>
        <end position="111"/>
    </location>
</feature>
<keyword evidence="4" id="KW-0813">Transport</keyword>
<dbReference type="GO" id="GO:0015031">
    <property type="term" value="P:protein transport"/>
    <property type="evidence" value="ECO:0007669"/>
    <property type="project" value="UniProtKB-KW"/>
</dbReference>
<dbReference type="PANTHER" id="PTHR12961">
    <property type="entry name" value="CONSERVED OLIGOMERIC GOLGI COMPLEX COMPONENT 2"/>
    <property type="match status" value="1"/>
</dbReference>
<comment type="similarity">
    <text evidence="2">Belongs to the COG2 family.</text>
</comment>
<dbReference type="GO" id="GO:0006891">
    <property type="term" value="P:intra-Golgi vesicle-mediated transport"/>
    <property type="evidence" value="ECO:0007669"/>
    <property type="project" value="TreeGrafter"/>
</dbReference>
<evidence type="ECO:0000256" key="9">
    <source>
        <dbReference type="SAM" id="Coils"/>
    </source>
</evidence>
<evidence type="ECO:0000256" key="7">
    <source>
        <dbReference type="ARBA" id="ARBA00023136"/>
    </source>
</evidence>
<keyword evidence="6" id="KW-0333">Golgi apparatus</keyword>
<dbReference type="InterPro" id="IPR024602">
    <property type="entry name" value="COG_su2_N"/>
</dbReference>
<evidence type="ECO:0000256" key="8">
    <source>
        <dbReference type="ARBA" id="ARBA00031344"/>
    </source>
</evidence>
<evidence type="ECO:0000256" key="2">
    <source>
        <dbReference type="ARBA" id="ARBA00007603"/>
    </source>
</evidence>
<dbReference type="EMBL" id="MCGR01000007">
    <property type="protein sequence ID" value="ORY89153.1"/>
    <property type="molecule type" value="Genomic_DNA"/>
</dbReference>
<gene>
    <name evidence="13" type="ORF">BCR35DRAFT_300982</name>
</gene>
<evidence type="ECO:0000256" key="5">
    <source>
        <dbReference type="ARBA" id="ARBA00022927"/>
    </source>
</evidence>
<proteinExistence type="inferred from homology"/>
<dbReference type="GO" id="GO:0000139">
    <property type="term" value="C:Golgi membrane"/>
    <property type="evidence" value="ECO:0007669"/>
    <property type="project" value="UniProtKB-SubCell"/>
</dbReference>
<feature type="region of interest" description="Disordered" evidence="10">
    <location>
        <begin position="602"/>
        <end position="640"/>
    </location>
</feature>
<keyword evidence="7" id="KW-0472">Membrane</keyword>
<reference evidence="13 14" key="1">
    <citation type="submission" date="2016-07" db="EMBL/GenBank/DDBJ databases">
        <title>Pervasive Adenine N6-methylation of Active Genes in Fungi.</title>
        <authorList>
            <consortium name="DOE Joint Genome Institute"/>
            <person name="Mondo S.J."/>
            <person name="Dannebaum R.O."/>
            <person name="Kuo R.C."/>
            <person name="Labutti K."/>
            <person name="Haridas S."/>
            <person name="Kuo A."/>
            <person name="Salamov A."/>
            <person name="Ahrendt S.R."/>
            <person name="Lipzen A."/>
            <person name="Sullivan W."/>
            <person name="Andreopoulos W.B."/>
            <person name="Clum A."/>
            <person name="Lindquist E."/>
            <person name="Daum C."/>
            <person name="Ramamoorthy G.K."/>
            <person name="Gryganskyi A."/>
            <person name="Culley D."/>
            <person name="Magnuson J.K."/>
            <person name="James T.Y."/>
            <person name="O'Malley M.A."/>
            <person name="Stajich J.E."/>
            <person name="Spatafora J.W."/>
            <person name="Visel A."/>
            <person name="Grigoriev I.V."/>
        </authorList>
    </citation>
    <scope>NUCLEOTIDE SEQUENCE [LARGE SCALE GENOMIC DNA]</scope>
    <source>
        <strain evidence="13 14">62-1032</strain>
    </source>
</reference>
<dbReference type="PANTHER" id="PTHR12961:SF0">
    <property type="entry name" value="CONSERVED OLIGOMERIC GOLGI COMPLEX SUBUNIT 2"/>
    <property type="match status" value="1"/>
</dbReference>
<feature type="compositionally biased region" description="Low complexity" evidence="10">
    <location>
        <begin position="621"/>
        <end position="630"/>
    </location>
</feature>
<evidence type="ECO:0000256" key="4">
    <source>
        <dbReference type="ARBA" id="ARBA00022448"/>
    </source>
</evidence>
<comment type="caution">
    <text evidence="13">The sequence shown here is derived from an EMBL/GenBank/DDBJ whole genome shotgun (WGS) entry which is preliminary data.</text>
</comment>
<evidence type="ECO:0000256" key="1">
    <source>
        <dbReference type="ARBA" id="ARBA00004395"/>
    </source>
</evidence>
<evidence type="ECO:0000256" key="6">
    <source>
        <dbReference type="ARBA" id="ARBA00023034"/>
    </source>
</evidence>
<comment type="subcellular location">
    <subcellularLocation>
        <location evidence="1">Golgi apparatus membrane</location>
        <topology evidence="1">Peripheral membrane protein</topology>
    </subcellularLocation>
</comment>
<sequence>MEDPFAAPSSSLGAPRAHKPTLSVLIRNTELPETGSSDEQQVDLPSVPALDHSLFAGEDFDASEFLLSRRHTALDELRSELRAYLATLRTSLVAVINTEYEAFIGLSLGLRHASVANSLSTIRRPVISIRSEVTRVKEELEEMREEMARVLGERKEVREAKASLRRLLEMEEAVEKVESLLKLGDSAGDDRDDDRSVDSPAKRLERVAGEFNHMLYLVKKAGDLPFVRSLDPRIAKITSTLQLDLSQLLASVLIAPSSPSPPPTKSTRDSLISLLRTYSALNLVSPAEEIFRATIVRPFVLKTIHRDVLNGPQSPAIPVTSSTTSNTPFFANLGSELAPAITLGGAEERSVPSFYIMDPVSASRGDGEASTSNDSELDPLAILYNKILTFISRECGLVLDVAERTVAVQPPASGADGKLGIEADEQKRRVGFELLSNVVWDEIANRLMSELGHVIFAAGRPSIFHQNYLLTTSFISRIESLSPTLSHLHTLRNHPTYITFIKRFQLPVYFQLRFKEIVTNVERALDVGSASGGGDMFVMSESEAVCKALKSCWSDEVYLEELSGRFWRLTLQLLSRYRTWINNMVPKYVLPSSASNANLSALSAGGAPSTRTSFDGDRSRLSSSGSRPGTPGHGDEVTEESSLRQLTVLIADSRLMEKKALELFESTIRSRLPGTEDAETQGDDSAFSVLRASLANLTSPIPSLSSQIITILVKRCAEHLKHVRSVASQVRASTRKGPAEPSYFVGNILKELKAYLVGPGRVVEEELRREWATGVVEEVAARYATILLTQKKTEDSYRWYKKGRQALPFFGRSAASNAPEEGASTDEDRVKMQMQLDVQTLGKEAEALGVRVGESEKFRELVGATADTAQAQGEEEKK</sequence>
<evidence type="ECO:0000259" key="11">
    <source>
        <dbReference type="Pfam" id="PF06148"/>
    </source>
</evidence>